<gene>
    <name evidence="3" type="ORF">TSUD_226740</name>
</gene>
<evidence type="ECO:0008006" key="5">
    <source>
        <dbReference type="Google" id="ProtNLM"/>
    </source>
</evidence>
<dbReference type="SUPFAM" id="SSF53474">
    <property type="entry name" value="alpha/beta-Hydrolases"/>
    <property type="match status" value="1"/>
</dbReference>
<keyword evidence="1" id="KW-0378">Hydrolase</keyword>
<evidence type="ECO:0000256" key="1">
    <source>
        <dbReference type="ARBA" id="ARBA00022801"/>
    </source>
</evidence>
<dbReference type="PANTHER" id="PTHR11247:SF8">
    <property type="entry name" value="PALMITOYL-PROTEIN THIOESTERASE 1"/>
    <property type="match status" value="1"/>
</dbReference>
<keyword evidence="2" id="KW-0812">Transmembrane</keyword>
<accession>A0A2Z6MHJ0</accession>
<keyword evidence="2" id="KW-1133">Transmembrane helix</keyword>
<dbReference type="Gene3D" id="3.40.50.1820">
    <property type="entry name" value="alpha/beta hydrolase"/>
    <property type="match status" value="1"/>
</dbReference>
<keyword evidence="4" id="KW-1185">Reference proteome</keyword>
<evidence type="ECO:0000313" key="3">
    <source>
        <dbReference type="EMBL" id="GAU29303.1"/>
    </source>
</evidence>
<protein>
    <recommendedName>
        <fullName evidence="5">Palmitoyl-protein thioesterase 1</fullName>
    </recommendedName>
</protein>
<evidence type="ECO:0000256" key="2">
    <source>
        <dbReference type="SAM" id="Phobius"/>
    </source>
</evidence>
<feature type="transmembrane region" description="Helical" evidence="2">
    <location>
        <begin position="12"/>
        <end position="33"/>
    </location>
</feature>
<dbReference type="Pfam" id="PF02089">
    <property type="entry name" value="Palm_thioest"/>
    <property type="match status" value="1"/>
</dbReference>
<evidence type="ECO:0000313" key="4">
    <source>
        <dbReference type="Proteomes" id="UP000242715"/>
    </source>
</evidence>
<dbReference type="AlphaFoldDB" id="A0A2Z6MHJ0"/>
<organism evidence="3 4">
    <name type="scientific">Trifolium subterraneum</name>
    <name type="common">Subterranean clover</name>
    <dbReference type="NCBI Taxonomy" id="3900"/>
    <lineage>
        <taxon>Eukaryota</taxon>
        <taxon>Viridiplantae</taxon>
        <taxon>Streptophyta</taxon>
        <taxon>Embryophyta</taxon>
        <taxon>Tracheophyta</taxon>
        <taxon>Spermatophyta</taxon>
        <taxon>Magnoliopsida</taxon>
        <taxon>eudicotyledons</taxon>
        <taxon>Gunneridae</taxon>
        <taxon>Pentapetalae</taxon>
        <taxon>rosids</taxon>
        <taxon>fabids</taxon>
        <taxon>Fabales</taxon>
        <taxon>Fabaceae</taxon>
        <taxon>Papilionoideae</taxon>
        <taxon>50 kb inversion clade</taxon>
        <taxon>NPAAA clade</taxon>
        <taxon>Hologalegina</taxon>
        <taxon>IRL clade</taxon>
        <taxon>Trifolieae</taxon>
        <taxon>Trifolium</taxon>
    </lineage>
</organism>
<dbReference type="EMBL" id="DF973393">
    <property type="protein sequence ID" value="GAU29303.1"/>
    <property type="molecule type" value="Genomic_DNA"/>
</dbReference>
<sequence>MLLLRLPSLSFPFIFTLFFFIFPISYSIPFIVIHGIGDQCSNHGVKSFTEELITYSGVQGFCMPRVQTASGSSAASREATRCTTRTQLAAAVSLCNAGMGSPCSKVEPEVGNGSWDSWFMPLQEQADVVCQKVKEMKELKGGYNIVGLSQGNLIGRGVVEFCEGGPPVKNFISLAGPHAGTASVPLCGY</sequence>
<reference evidence="4" key="1">
    <citation type="journal article" date="2017" name="Front. Plant Sci.">
        <title>Climate Clever Clovers: New Paradigm to Reduce the Environmental Footprint of Ruminants by Breeding Low Methanogenic Forages Utilizing Haplotype Variation.</title>
        <authorList>
            <person name="Kaur P."/>
            <person name="Appels R."/>
            <person name="Bayer P.E."/>
            <person name="Keeble-Gagnere G."/>
            <person name="Wang J."/>
            <person name="Hirakawa H."/>
            <person name="Shirasawa K."/>
            <person name="Vercoe P."/>
            <person name="Stefanova K."/>
            <person name="Durmic Z."/>
            <person name="Nichols P."/>
            <person name="Revell C."/>
            <person name="Isobe S.N."/>
            <person name="Edwards D."/>
            <person name="Erskine W."/>
        </authorList>
    </citation>
    <scope>NUCLEOTIDE SEQUENCE [LARGE SCALE GENOMIC DNA]</scope>
    <source>
        <strain evidence="4">cv. Daliak</strain>
    </source>
</reference>
<keyword evidence="2" id="KW-0472">Membrane</keyword>
<dbReference type="GO" id="GO:0016790">
    <property type="term" value="F:thiolester hydrolase activity"/>
    <property type="evidence" value="ECO:0007669"/>
    <property type="project" value="TreeGrafter"/>
</dbReference>
<dbReference type="InterPro" id="IPR029058">
    <property type="entry name" value="AB_hydrolase_fold"/>
</dbReference>
<dbReference type="PANTHER" id="PTHR11247">
    <property type="entry name" value="PALMITOYL-PROTEIN THIOESTERASE/DOLICHYLDIPHOSPHATASE 1"/>
    <property type="match status" value="1"/>
</dbReference>
<dbReference type="Proteomes" id="UP000242715">
    <property type="component" value="Unassembled WGS sequence"/>
</dbReference>
<proteinExistence type="predicted"/>
<dbReference type="OrthoDB" id="10263094at2759"/>
<name>A0A2Z6MHJ0_TRISU</name>